<gene>
    <name evidence="8" type="ORF">HELGO_WM38589</name>
</gene>
<keyword evidence="5 6" id="KW-0472">Membrane</keyword>
<feature type="transmembrane region" description="Helical" evidence="6">
    <location>
        <begin position="159"/>
        <end position="178"/>
    </location>
</feature>
<sequence>MLRLSPSHLILLCVAVIWGGGFVAQKSGMDSLGPYSFNTARFVLATLSLIPVWIYMHRRYSSEVLKSDQRYFWLGGLVAGLLLTAGLTLQQVGLQYTTAGNAGFITGMYIVMVPVLGLLFFKQKTRWLVWAGLALAVAGLYQLSVVPGDSSFTMNKGDGLQLVGAVFWALHVVTLGWLARRVKDLVGLSAIQFAVCAVASYVLMLVLEQQVVQWRDFSAEWLPLLYSGVMASGVAFTLQIIGQRGVESEVAALILAFEAVFALLTGILFLGESFGGREMLGCGLMMAGILLTLWPEKQELIPSNAQ</sequence>
<reference evidence="8" key="1">
    <citation type="submission" date="2020-01" db="EMBL/GenBank/DDBJ databases">
        <authorList>
            <person name="Meier V. D."/>
            <person name="Meier V D."/>
        </authorList>
    </citation>
    <scope>NUCLEOTIDE SEQUENCE</scope>
    <source>
        <strain evidence="8">HLG_WM_MAG_08</strain>
    </source>
</reference>
<feature type="transmembrane region" description="Helical" evidence="6">
    <location>
        <begin position="185"/>
        <end position="207"/>
    </location>
</feature>
<feature type="domain" description="EamA" evidence="7">
    <location>
        <begin position="8"/>
        <end position="143"/>
    </location>
</feature>
<evidence type="ECO:0000313" key="8">
    <source>
        <dbReference type="EMBL" id="CAA6812008.1"/>
    </source>
</evidence>
<evidence type="ECO:0000256" key="2">
    <source>
        <dbReference type="ARBA" id="ARBA00022475"/>
    </source>
</evidence>
<keyword evidence="3 6" id="KW-0812">Transmembrane</keyword>
<dbReference type="PANTHER" id="PTHR42920:SF5">
    <property type="entry name" value="EAMA DOMAIN-CONTAINING PROTEIN"/>
    <property type="match status" value="1"/>
</dbReference>
<dbReference type="GO" id="GO:0005886">
    <property type="term" value="C:plasma membrane"/>
    <property type="evidence" value="ECO:0007669"/>
    <property type="project" value="UniProtKB-SubCell"/>
</dbReference>
<keyword evidence="2" id="KW-1003">Cell membrane</keyword>
<feature type="transmembrane region" description="Helical" evidence="6">
    <location>
        <begin position="102"/>
        <end position="121"/>
    </location>
</feature>
<keyword evidence="4 6" id="KW-1133">Transmembrane helix</keyword>
<accession>A0A6S6SNN6</accession>
<feature type="transmembrane region" description="Helical" evidence="6">
    <location>
        <begin position="250"/>
        <end position="270"/>
    </location>
</feature>
<dbReference type="InterPro" id="IPR037185">
    <property type="entry name" value="EmrE-like"/>
</dbReference>
<feature type="domain" description="EamA" evidence="7">
    <location>
        <begin position="156"/>
        <end position="293"/>
    </location>
</feature>
<evidence type="ECO:0000256" key="5">
    <source>
        <dbReference type="ARBA" id="ARBA00023136"/>
    </source>
</evidence>
<dbReference type="Gene3D" id="1.10.3730.20">
    <property type="match status" value="1"/>
</dbReference>
<evidence type="ECO:0000256" key="6">
    <source>
        <dbReference type="SAM" id="Phobius"/>
    </source>
</evidence>
<dbReference type="Pfam" id="PF00892">
    <property type="entry name" value="EamA"/>
    <property type="match status" value="2"/>
</dbReference>
<organism evidence="8">
    <name type="scientific">uncultured Thiotrichaceae bacterium</name>
    <dbReference type="NCBI Taxonomy" id="298394"/>
    <lineage>
        <taxon>Bacteria</taxon>
        <taxon>Pseudomonadati</taxon>
        <taxon>Pseudomonadota</taxon>
        <taxon>Gammaproteobacteria</taxon>
        <taxon>Thiotrichales</taxon>
        <taxon>Thiotrichaceae</taxon>
        <taxon>environmental samples</taxon>
    </lineage>
</organism>
<dbReference type="InterPro" id="IPR000620">
    <property type="entry name" value="EamA_dom"/>
</dbReference>
<comment type="subcellular location">
    <subcellularLocation>
        <location evidence="1">Cell membrane</location>
        <topology evidence="1">Multi-pass membrane protein</topology>
    </subcellularLocation>
</comment>
<proteinExistence type="predicted"/>
<evidence type="ECO:0000256" key="3">
    <source>
        <dbReference type="ARBA" id="ARBA00022692"/>
    </source>
</evidence>
<name>A0A6S6SNN6_9GAMM</name>
<feature type="transmembrane region" description="Helical" evidence="6">
    <location>
        <begin position="128"/>
        <end position="147"/>
    </location>
</feature>
<evidence type="ECO:0000256" key="4">
    <source>
        <dbReference type="ARBA" id="ARBA00022989"/>
    </source>
</evidence>
<dbReference type="PANTHER" id="PTHR42920">
    <property type="entry name" value="OS03G0707200 PROTEIN-RELATED"/>
    <property type="match status" value="1"/>
</dbReference>
<dbReference type="AlphaFoldDB" id="A0A6S6SNN6"/>
<dbReference type="EMBL" id="CACVAV010000193">
    <property type="protein sequence ID" value="CAA6812008.1"/>
    <property type="molecule type" value="Genomic_DNA"/>
</dbReference>
<evidence type="ECO:0000256" key="1">
    <source>
        <dbReference type="ARBA" id="ARBA00004651"/>
    </source>
</evidence>
<feature type="transmembrane region" description="Helical" evidence="6">
    <location>
        <begin position="40"/>
        <end position="58"/>
    </location>
</feature>
<protein>
    <submittedName>
        <fullName evidence="8">Permease of the drug/metabolite transporter (DMT) superfamily</fullName>
    </submittedName>
</protein>
<feature type="transmembrane region" description="Helical" evidence="6">
    <location>
        <begin position="70"/>
        <end position="90"/>
    </location>
</feature>
<evidence type="ECO:0000259" key="7">
    <source>
        <dbReference type="Pfam" id="PF00892"/>
    </source>
</evidence>
<dbReference type="SUPFAM" id="SSF103481">
    <property type="entry name" value="Multidrug resistance efflux transporter EmrE"/>
    <property type="match status" value="2"/>
</dbReference>
<feature type="transmembrane region" description="Helical" evidence="6">
    <location>
        <begin position="219"/>
        <end position="238"/>
    </location>
</feature>
<dbReference type="InterPro" id="IPR051258">
    <property type="entry name" value="Diverse_Substrate_Transporter"/>
</dbReference>